<sequence>MLELLALPFSSGILITAVLALAGAGLFLHGSVWQALAVSQWAAAGGVLASVFALPVLPVAIAVAGAAMAVISRTRDAERLPLAAFLAGLALVTLLAANFAQASLAAASWAEGQLYFVGPTEFRAIAVAALASLIFWPVLLKLWLHHQLFPDVPAHSGPARWHRVLGAAWLLGAIVLGSMALGVPAALATLLLPAWGASFLARDARGLLGWSLGLALAGFLLAWSASLALDQPFAPVLVLVHLVLALLAHGLTAGARSRHSPTASTSRKASR</sequence>
<dbReference type="EMBL" id="CP007029">
    <property type="protein sequence ID" value="AHE97218.1"/>
    <property type="molecule type" value="Genomic_DNA"/>
</dbReference>
<organism evidence="2 3">
    <name type="scientific">Thioalkalivibrio paradoxus ARh 1</name>
    <dbReference type="NCBI Taxonomy" id="713585"/>
    <lineage>
        <taxon>Bacteria</taxon>
        <taxon>Pseudomonadati</taxon>
        <taxon>Pseudomonadota</taxon>
        <taxon>Gammaproteobacteria</taxon>
        <taxon>Chromatiales</taxon>
        <taxon>Ectothiorhodospiraceae</taxon>
        <taxon>Thioalkalivibrio</taxon>
    </lineage>
</organism>
<keyword evidence="1" id="KW-1133">Transmembrane helix</keyword>
<evidence type="ECO:0000256" key="1">
    <source>
        <dbReference type="SAM" id="Phobius"/>
    </source>
</evidence>
<reference evidence="2 3" key="1">
    <citation type="submission" date="2013-12" db="EMBL/GenBank/DDBJ databases">
        <authorList>
            <consortium name="DOE Joint Genome Institute"/>
            <person name="Muyzer G."/>
            <person name="Huntemann M."/>
            <person name="Han J."/>
            <person name="Chen A."/>
            <person name="Kyrpides N."/>
            <person name="Mavromatis K."/>
            <person name="Markowitz V."/>
            <person name="Palaniappan K."/>
            <person name="Ivanova N."/>
            <person name="Schaumberg A."/>
            <person name="Pati A."/>
            <person name="Liolios K."/>
            <person name="Nordberg H.P."/>
            <person name="Cantor M.N."/>
            <person name="Hua S.X."/>
            <person name="Woyke T."/>
        </authorList>
    </citation>
    <scope>NUCLEOTIDE SEQUENCE [LARGE SCALE GENOMIC DNA]</scope>
    <source>
        <strain evidence="2 3">ARh 1</strain>
    </source>
</reference>
<protein>
    <submittedName>
        <fullName evidence="2">ABC transporter</fullName>
    </submittedName>
</protein>
<gene>
    <name evidence="2" type="ORF">THITH_01845</name>
</gene>
<feature type="transmembrane region" description="Helical" evidence="1">
    <location>
        <begin position="164"/>
        <end position="187"/>
    </location>
</feature>
<dbReference type="OrthoDB" id="5784660at2"/>
<dbReference type="STRING" id="713585.THITH_01845"/>
<feature type="transmembrane region" description="Helical" evidence="1">
    <location>
        <begin position="207"/>
        <end position="229"/>
    </location>
</feature>
<dbReference type="RefSeq" id="WP_006746226.1">
    <property type="nucleotide sequence ID" value="NZ_CP007029.1"/>
</dbReference>
<feature type="transmembrane region" description="Helical" evidence="1">
    <location>
        <begin position="47"/>
        <end position="71"/>
    </location>
</feature>
<feature type="transmembrane region" description="Helical" evidence="1">
    <location>
        <begin position="83"/>
        <end position="110"/>
    </location>
</feature>
<evidence type="ECO:0000313" key="2">
    <source>
        <dbReference type="EMBL" id="AHE97218.1"/>
    </source>
</evidence>
<dbReference type="Proteomes" id="UP000005289">
    <property type="component" value="Chromosome"/>
</dbReference>
<keyword evidence="1" id="KW-0812">Transmembrane</keyword>
<feature type="transmembrane region" description="Helical" evidence="1">
    <location>
        <begin position="122"/>
        <end position="144"/>
    </location>
</feature>
<proteinExistence type="predicted"/>
<keyword evidence="1" id="KW-0472">Membrane</keyword>
<feature type="transmembrane region" description="Helical" evidence="1">
    <location>
        <begin position="236"/>
        <end position="255"/>
    </location>
</feature>
<evidence type="ECO:0000313" key="3">
    <source>
        <dbReference type="Proteomes" id="UP000005289"/>
    </source>
</evidence>
<keyword evidence="3" id="KW-1185">Reference proteome</keyword>
<dbReference type="HOGENOM" id="CLU_1021768_0_0_6"/>
<dbReference type="KEGG" id="tti:THITH_01845"/>
<name>W0DJR4_9GAMM</name>
<dbReference type="AlphaFoldDB" id="W0DJR4"/>
<accession>W0DJR4</accession>